<gene>
    <name evidence="1" type="ORF">NITGR_310042</name>
</gene>
<accession>M1YYJ2</accession>
<dbReference type="InParanoid" id="M1YYJ2"/>
<organism evidence="1 2">
    <name type="scientific">Nitrospina gracilis (strain 3/211)</name>
    <dbReference type="NCBI Taxonomy" id="1266370"/>
    <lineage>
        <taxon>Bacteria</taxon>
        <taxon>Pseudomonadati</taxon>
        <taxon>Nitrospinota/Tectimicrobiota group</taxon>
        <taxon>Nitrospinota</taxon>
        <taxon>Nitrospinia</taxon>
        <taxon>Nitrospinales</taxon>
        <taxon>Nitrospinaceae</taxon>
        <taxon>Nitrospina</taxon>
    </lineage>
</organism>
<evidence type="ECO:0000313" key="2">
    <source>
        <dbReference type="Proteomes" id="UP000011704"/>
    </source>
</evidence>
<dbReference type="InterPro" id="IPR029035">
    <property type="entry name" value="DHS-like_NAD/FAD-binding_dom"/>
</dbReference>
<comment type="caution">
    <text evidence="1">The sequence shown here is derived from an EMBL/GenBank/DDBJ whole genome shotgun (WGS) entry which is preliminary data.</text>
</comment>
<evidence type="ECO:0000313" key="1">
    <source>
        <dbReference type="EMBL" id="CCQ90554.1"/>
    </source>
</evidence>
<dbReference type="HOGENOM" id="CLU_420824_0_0_0"/>
<dbReference type="STRING" id="1266370.NITGR_310042"/>
<dbReference type="RefSeq" id="WP_005008195.1">
    <property type="nucleotide sequence ID" value="NZ_HG422173.1"/>
</dbReference>
<dbReference type="Proteomes" id="UP000011704">
    <property type="component" value="Unassembled WGS sequence"/>
</dbReference>
<dbReference type="Pfam" id="PF13289">
    <property type="entry name" value="SIR2_2"/>
    <property type="match status" value="1"/>
</dbReference>
<dbReference type="AlphaFoldDB" id="M1YYJ2"/>
<name>M1YYJ2_NITG3</name>
<keyword evidence="2" id="KW-1185">Reference proteome</keyword>
<dbReference type="SUPFAM" id="SSF52467">
    <property type="entry name" value="DHS-like NAD/FAD-binding domain"/>
    <property type="match status" value="1"/>
</dbReference>
<protein>
    <submittedName>
        <fullName evidence="1">Uncharacterized protein</fullName>
    </submittedName>
</protein>
<dbReference type="OrthoDB" id="95129at2"/>
<reference evidence="1 2" key="1">
    <citation type="journal article" date="2013" name="Front. Microbiol.">
        <title>The genome of Nitrospina gracilis illuminates the metabolism and evolution of the major marine nitrite oxidizer.</title>
        <authorList>
            <person name="Luecker S."/>
            <person name="Nowka B."/>
            <person name="Rattei T."/>
            <person name="Spieck E."/>
            <person name="and Daims H."/>
        </authorList>
    </citation>
    <scope>NUCLEOTIDE SEQUENCE [LARGE SCALE GENOMIC DNA]</scope>
    <source>
        <strain evidence="1 2">3/211</strain>
    </source>
</reference>
<sequence>MIDGKDQETIKAIRSLKKVVEKGEKPIVFWIGAGVSYWQGYPLWNQLADYFHSEFLNSSINYDLEQGKALLKDHNNLPKFFGYCKSIDQQLYNSLLSEKFKFNPVSSPVYVRFLNSISSIQPIFILTTNIDESLEKNLKVETIQNVSLEKANNFIQGSNSFVCKLHGSISFLDRLIFTSEEYDELIKKEEYAGLLEQVFSEAILIFIGYSLGDKYVLQLLEKASKKKPLFGDGPHFLLTSNNIENLPKSIKQIKFIFKENSDRRAIVQVLDIIVSKSSGRIKVEPKTKYEESKVLKSAYYIADLFPPGTWSTSQTLTLHSHGKEDRKMIVGNGFSDKEFPDRYSSAMHDLVVGLICFDNIYIGLKYLTHLHELVGGQLFATLVKEDVFRFINYEFGVGVIYKNLQTFVEGDFVSGVSDPESEGIFSTTGVIKRKILPKPGKEAEAQDIFNRIEKNTFSFKREEIDVDGLLFGTILHPEIRKLLGLSDGFLPSKIPSWLAFPVMRFSEILKVGAICNGLKISAVKLPYGGEKLAGISFSAAYATEWADEAANYILSGRYSVDLGPMVFGNPDIIFSILKFRDTEEGVRLRKEILNALAVNYGGDFITSVNAGLEKNIPVKVLQEARDKMESLFLNNNSNLNSTPAIWSNFKNPDDALKLWRERSKREFEEYCLNNNIQKYNFCPCGSGDKVKFCCGQIN</sequence>
<dbReference type="EMBL" id="CAQJ01000035">
    <property type="protein sequence ID" value="CCQ90554.1"/>
    <property type="molecule type" value="Genomic_DNA"/>
</dbReference>
<proteinExistence type="predicted"/>